<dbReference type="OMA" id="LPHFNAR"/>
<evidence type="ECO:0000313" key="21">
    <source>
        <dbReference type="EMBL" id="EER01268.1"/>
    </source>
</evidence>
<proteinExistence type="inferred from homology"/>
<evidence type="ECO:0000313" key="22">
    <source>
        <dbReference type="Proteomes" id="UP000007800"/>
    </source>
</evidence>
<evidence type="ECO:0000256" key="3">
    <source>
        <dbReference type="ARBA" id="ARBA00004922"/>
    </source>
</evidence>
<evidence type="ECO:0000256" key="18">
    <source>
        <dbReference type="ARBA" id="ARBA00045078"/>
    </source>
</evidence>
<dbReference type="GO" id="GO:0003975">
    <property type="term" value="F:UDP-N-acetylglucosamine-dolichyl-phosphate N-acetylglucosaminephosphotransferase activity"/>
    <property type="evidence" value="ECO:0007669"/>
    <property type="project" value="UniProtKB-EC"/>
</dbReference>
<keyword evidence="9 19" id="KW-0812">Transmembrane</keyword>
<evidence type="ECO:0000256" key="12">
    <source>
        <dbReference type="ARBA" id="ARBA00022842"/>
    </source>
</evidence>
<dbReference type="CDD" id="cd06855">
    <property type="entry name" value="GT_GPT_euk"/>
    <property type="match status" value="1"/>
</dbReference>
<comment type="catalytic activity">
    <reaction evidence="18">
        <text>a di-trans,poly-cis-dolichyl phosphate + UDP-N-acetyl-alpha-D-glucosamine = an N-acetyl-alpha-D-glucosaminyl-diphospho-di-trans,poly-cis-dolichol + UMP</text>
        <dbReference type="Rhea" id="RHEA:13289"/>
        <dbReference type="Rhea" id="RHEA-COMP:19498"/>
        <dbReference type="Rhea" id="RHEA-COMP:19507"/>
        <dbReference type="ChEBI" id="CHEBI:57683"/>
        <dbReference type="ChEBI" id="CHEBI:57705"/>
        <dbReference type="ChEBI" id="CHEBI:57865"/>
        <dbReference type="ChEBI" id="CHEBI:58427"/>
        <dbReference type="EC" id="2.7.8.15"/>
    </reaction>
    <physiologicalReaction direction="left-to-right" evidence="18">
        <dbReference type="Rhea" id="RHEA:13290"/>
    </physiologicalReaction>
</comment>
<evidence type="ECO:0000256" key="2">
    <source>
        <dbReference type="ARBA" id="ARBA00004477"/>
    </source>
</evidence>
<dbReference type="InParanoid" id="C5LPV0"/>
<dbReference type="GO" id="GO:0046872">
    <property type="term" value="F:metal ion binding"/>
    <property type="evidence" value="ECO:0007669"/>
    <property type="project" value="UniProtKB-KW"/>
</dbReference>
<evidence type="ECO:0000256" key="10">
    <source>
        <dbReference type="ARBA" id="ARBA00022723"/>
    </source>
</evidence>
<keyword evidence="13 19" id="KW-1133">Transmembrane helix</keyword>
<keyword evidence="14 19" id="KW-0472">Membrane</keyword>
<evidence type="ECO:0000256" key="4">
    <source>
        <dbReference type="ARBA" id="ARBA00009317"/>
    </source>
</evidence>
<dbReference type="GO" id="GO:0016757">
    <property type="term" value="F:glycosyltransferase activity"/>
    <property type="evidence" value="ECO:0007669"/>
    <property type="project" value="UniProtKB-KW"/>
</dbReference>
<dbReference type="FunCoup" id="C5LPV0">
    <property type="interactions" value="257"/>
</dbReference>
<dbReference type="RefSeq" id="XP_002768550.1">
    <property type="nucleotide sequence ID" value="XM_002768504.1"/>
</dbReference>
<keyword evidence="10" id="KW-0479">Metal-binding</keyword>
<evidence type="ECO:0000256" key="16">
    <source>
        <dbReference type="ARBA" id="ARBA00033238"/>
    </source>
</evidence>
<comment type="subcellular location">
    <subcellularLocation>
        <location evidence="2">Endoplasmic reticulum membrane</location>
        <topology evidence="2">Multi-pass membrane protein</topology>
    </subcellularLocation>
</comment>
<evidence type="ECO:0000256" key="5">
    <source>
        <dbReference type="ARBA" id="ARBA00013225"/>
    </source>
</evidence>
<keyword evidence="12" id="KW-0460">Magnesium</keyword>
<evidence type="ECO:0000256" key="14">
    <source>
        <dbReference type="ARBA" id="ARBA00023136"/>
    </source>
</evidence>
<dbReference type="InterPro" id="IPR000715">
    <property type="entry name" value="Glycosyl_transferase_4"/>
</dbReference>
<keyword evidence="8 21" id="KW-0808">Transferase</keyword>
<feature type="chain" id="PRO_5002954981" description="UDP-N-acetylglucosamine--dolichyl-phosphate N-acetylglucosaminephosphotransferase" evidence="20">
    <location>
        <begin position="25"/>
        <end position="414"/>
    </location>
</feature>
<organism evidence="22">
    <name type="scientific">Perkinsus marinus (strain ATCC 50983 / TXsc)</name>
    <dbReference type="NCBI Taxonomy" id="423536"/>
    <lineage>
        <taxon>Eukaryota</taxon>
        <taxon>Sar</taxon>
        <taxon>Alveolata</taxon>
        <taxon>Perkinsozoa</taxon>
        <taxon>Perkinsea</taxon>
        <taxon>Perkinsida</taxon>
        <taxon>Perkinsidae</taxon>
        <taxon>Perkinsus</taxon>
    </lineage>
</organism>
<evidence type="ECO:0000256" key="11">
    <source>
        <dbReference type="ARBA" id="ARBA00022824"/>
    </source>
</evidence>
<feature type="transmembrane region" description="Helical" evidence="19">
    <location>
        <begin position="386"/>
        <end position="405"/>
    </location>
</feature>
<feature type="transmembrane region" description="Helical" evidence="19">
    <location>
        <begin position="120"/>
        <end position="143"/>
    </location>
</feature>
<dbReference type="EMBL" id="GG684277">
    <property type="protein sequence ID" value="EER01268.1"/>
    <property type="molecule type" value="Genomic_DNA"/>
</dbReference>
<dbReference type="GO" id="GO:0005789">
    <property type="term" value="C:endoplasmic reticulum membrane"/>
    <property type="evidence" value="ECO:0007669"/>
    <property type="project" value="UniProtKB-SubCell"/>
</dbReference>
<dbReference type="Pfam" id="PF00953">
    <property type="entry name" value="Glycos_transf_4"/>
    <property type="match status" value="1"/>
</dbReference>
<evidence type="ECO:0000256" key="8">
    <source>
        <dbReference type="ARBA" id="ARBA00022679"/>
    </source>
</evidence>
<evidence type="ECO:0000256" key="17">
    <source>
        <dbReference type="ARBA" id="ARBA00044717"/>
    </source>
</evidence>
<feature type="transmembrane region" description="Helical" evidence="19">
    <location>
        <begin position="89"/>
        <end position="108"/>
    </location>
</feature>
<keyword evidence="7" id="KW-0328">Glycosyltransferase</keyword>
<dbReference type="GO" id="GO:0006488">
    <property type="term" value="P:dolichol-linked oligosaccharide biosynthetic process"/>
    <property type="evidence" value="ECO:0007669"/>
    <property type="project" value="InterPro"/>
</dbReference>
<accession>C5LPV0</accession>
<feature type="transmembrane region" description="Helical" evidence="19">
    <location>
        <begin position="229"/>
        <end position="249"/>
    </location>
</feature>
<dbReference type="OrthoDB" id="10262326at2759"/>
<feature type="transmembrane region" description="Helical" evidence="19">
    <location>
        <begin position="261"/>
        <end position="284"/>
    </location>
</feature>
<evidence type="ECO:0000256" key="20">
    <source>
        <dbReference type="SAM" id="SignalP"/>
    </source>
</evidence>
<keyword evidence="22" id="KW-1185">Reference proteome</keyword>
<name>C5LPV0_PERM5</name>
<dbReference type="PANTHER" id="PTHR10571:SF0">
    <property type="entry name" value="UDP-N-ACETYLGLUCOSAMINE--DOLICHYL-PHOSPHATE N-ACETYLGLUCOSAMINEPHOSPHOTRANSFERASE"/>
    <property type="match status" value="1"/>
</dbReference>
<feature type="transmembrane region" description="Helical" evidence="19">
    <location>
        <begin position="48"/>
        <end position="68"/>
    </location>
</feature>
<evidence type="ECO:0000256" key="1">
    <source>
        <dbReference type="ARBA" id="ARBA00001946"/>
    </source>
</evidence>
<comment type="function">
    <text evidence="17">UDP-N-acetylglucosamine--dolichyl-phosphate N-acetylglucosaminephosphotransferase that operates in the biosynthetic pathway of dolichol-linked oligosaccharides, the glycan precursors employed in protein asparagine (N)-glycosylation. The assembly of dolichol-linked oligosaccharides begins on the cytosolic side of the endoplasmic reticulum membrane and finishes in its lumen. The sequential addition of sugars to dolichol pyrophosphate produces dolichol-linked oligosaccharides containing fourteen sugars, including two GlcNAcs, nine mannoses and three glucoses. Once assembled, the oligosaccharide is transferred from the lipid to nascent proteins by oligosaccharyltransferases. Catalyzes the initial step of dolichol-linked oligosaccharide biosynthesis, transfering GlcNAc-1-P from cytosolic UDP-GlcNAc onto the carrier lipid dolichyl phosphate (P-dolichol), yielding GlcNAc-P-P-dolichol embedded in the cytoplasmic leaflet of the endoplasmic reticulum membrane.</text>
</comment>
<sequence>MMASIVLAALACVVTNKTLPPALASLRRAGICGKDLNKKGNPEIPEAAGVCVGAVYCLALSLFLPFHMMCSTSRGIPMDEAELMSQRKASLFMGSLLSINAMCFLGFADNVLDLPWRVKLIIPTVATLPLLLVYYSSIGNTWVLLPDFMHPYLPDGHGAIDIGVLYYVFLSLLSVFCTNAINILAGINGLEIGQSMVLAVSLILNDLLQLYRHAQQAATWPPYESHLMSLYLLLPFVGASFPLMVANMYPAVAFVGDTYCYLAGMTLAASGILGQCSKTTLLFFGPQIFNFLYSAPQLFKLIPCPRHRLPQYEPKADQLSVSYTPWFNPVEELRPLGQFALMVIQSFHLARVECDEQGRVRVQNLTLINLVLWLKRDTNEKKLNKILLGIQCLWSLCAFFIRYRLAGFVYNVVD</sequence>
<comment type="similarity">
    <text evidence="4">Belongs to the glycosyltransferase 4 family.</text>
</comment>
<dbReference type="GeneID" id="9058640"/>
<protein>
    <recommendedName>
        <fullName evidence="6">UDP-N-acetylglucosamine--dolichyl-phosphate N-acetylglucosaminephosphotransferase</fullName>
        <ecNumber evidence="5">2.7.8.15</ecNumber>
    </recommendedName>
    <alternativeName>
        <fullName evidence="15">GlcNAc-1-P transferase</fullName>
    </alternativeName>
    <alternativeName>
        <fullName evidence="16">N-acetylglucosamine-1-phosphate transferase</fullName>
    </alternativeName>
</protein>
<feature type="signal peptide" evidence="20">
    <location>
        <begin position="1"/>
        <end position="24"/>
    </location>
</feature>
<dbReference type="PANTHER" id="PTHR10571">
    <property type="entry name" value="UDP-N-ACETYLGLUCOSAMINE--DOLICHYL-PHOSPHATE N-ACETYLGLUCOSAMINEPHOSPHOTRANSFERASE"/>
    <property type="match status" value="1"/>
</dbReference>
<reference evidence="21 22" key="1">
    <citation type="submission" date="2008-07" db="EMBL/GenBank/DDBJ databases">
        <authorList>
            <person name="El-Sayed N."/>
            <person name="Caler E."/>
            <person name="Inman J."/>
            <person name="Amedeo P."/>
            <person name="Hass B."/>
            <person name="Wortman J."/>
        </authorList>
    </citation>
    <scope>NUCLEOTIDE SEQUENCE [LARGE SCALE GENOMIC DNA]</scope>
    <source>
        <strain evidence="22">ATCC 50983 / TXsc</strain>
    </source>
</reference>
<dbReference type="Proteomes" id="UP000007800">
    <property type="component" value="Unassembled WGS sequence"/>
</dbReference>
<feature type="transmembrane region" description="Helical" evidence="19">
    <location>
        <begin position="164"/>
        <end position="186"/>
    </location>
</feature>
<gene>
    <name evidence="21" type="ORF">Pmar_PMAR020175</name>
</gene>
<keyword evidence="11" id="KW-0256">Endoplasmic reticulum</keyword>
<evidence type="ECO:0000256" key="6">
    <source>
        <dbReference type="ARBA" id="ARBA00017659"/>
    </source>
</evidence>
<evidence type="ECO:0000256" key="7">
    <source>
        <dbReference type="ARBA" id="ARBA00022676"/>
    </source>
</evidence>
<keyword evidence="20" id="KW-0732">Signal</keyword>
<comment type="cofactor">
    <cofactor evidence="1">
        <name>Mg(2+)</name>
        <dbReference type="ChEBI" id="CHEBI:18420"/>
    </cofactor>
</comment>
<dbReference type="UniPathway" id="UPA00378"/>
<evidence type="ECO:0000256" key="15">
    <source>
        <dbReference type="ARBA" id="ARBA00029567"/>
    </source>
</evidence>
<comment type="pathway">
    <text evidence="3">Protein modification; protein glycosylation.</text>
</comment>
<evidence type="ECO:0000256" key="13">
    <source>
        <dbReference type="ARBA" id="ARBA00022989"/>
    </source>
</evidence>
<evidence type="ECO:0000256" key="9">
    <source>
        <dbReference type="ARBA" id="ARBA00022692"/>
    </source>
</evidence>
<dbReference type="InterPro" id="IPR033895">
    <property type="entry name" value="GPT"/>
</dbReference>
<evidence type="ECO:0000256" key="19">
    <source>
        <dbReference type="SAM" id="Phobius"/>
    </source>
</evidence>
<dbReference type="AlphaFoldDB" id="C5LPV0"/>
<dbReference type="EC" id="2.7.8.15" evidence="5"/>